<comment type="similarity">
    <text evidence="3">Belongs to the RNase PH family.</text>
</comment>
<sequence length="309" mass="33615">MEVQLSEAEKVFIIHGAQEGLRADGRGPLDYRPVIVQTGVLATTNGSARVQIGSTDLLIGVKAELISVESIAVYRNRLNFFVDCSANATPLFAGRGGDEFADELSAALDAAYDNNYVLPDLKKLILSPMHAWKLFVDIVLLQCDGNVIDAAGLGVKAALKDTEISKVIVRPADEGKYTIDLPDDNTVWKLDTSRVPLFVSVNRLGTAKIVDNSLAEEACTRTSVWIAVAPQFVSGTSHNQSNQCAVKCDGSIITFMRQCGGGTLEIDSLVLEEMISIGLKAVHQLHEALDRRLMDENWLIEKPLSTFLQ</sequence>
<dbReference type="GO" id="GO:0000176">
    <property type="term" value="C:nuclear exosome (RNase complex)"/>
    <property type="evidence" value="ECO:0007669"/>
    <property type="project" value="TreeGrafter"/>
</dbReference>
<reference evidence="9" key="3">
    <citation type="submission" date="2024-02" db="UniProtKB">
        <authorList>
            <consortium name="WormBaseParasite"/>
        </authorList>
    </citation>
    <scope>IDENTIFICATION</scope>
    <source>
        <strain evidence="9">pt0022</strain>
    </source>
</reference>
<dbReference type="GO" id="GO:0035925">
    <property type="term" value="F:mRNA 3'-UTR AU-rich region binding"/>
    <property type="evidence" value="ECO:0007669"/>
    <property type="project" value="TreeGrafter"/>
</dbReference>
<organism evidence="8 9">
    <name type="scientific">Wuchereria bancrofti</name>
    <dbReference type="NCBI Taxonomy" id="6293"/>
    <lineage>
        <taxon>Eukaryota</taxon>
        <taxon>Metazoa</taxon>
        <taxon>Ecdysozoa</taxon>
        <taxon>Nematoda</taxon>
        <taxon>Chromadorea</taxon>
        <taxon>Rhabditida</taxon>
        <taxon>Spirurina</taxon>
        <taxon>Spiruromorpha</taxon>
        <taxon>Filarioidea</taxon>
        <taxon>Onchocercidae</taxon>
        <taxon>Wuchereria</taxon>
    </lineage>
</organism>
<keyword evidence="4" id="KW-0963">Cytoplasm</keyword>
<reference evidence="8" key="1">
    <citation type="submission" date="2015-03" db="EMBL/GenBank/DDBJ databases">
        <title>Wuchereria bancrofti Genome Sequencing Papua New Guinea Strain.</title>
        <authorList>
            <person name="Small S.T."/>
            <person name="Serre D."/>
            <person name="Zimmerman P.A."/>
        </authorList>
    </citation>
    <scope>NUCLEOTIDE SEQUENCE [LARGE SCALE GENOMIC DNA]</scope>
    <source>
        <strain evidence="8">pt0022</strain>
    </source>
</reference>
<evidence type="ECO:0000313" key="8">
    <source>
        <dbReference type="Proteomes" id="UP000093561"/>
    </source>
</evidence>
<dbReference type="GO" id="GO:0071038">
    <property type="term" value="P:TRAMP-dependent tRNA surveillance pathway"/>
    <property type="evidence" value="ECO:0007669"/>
    <property type="project" value="TreeGrafter"/>
</dbReference>
<dbReference type="SUPFAM" id="SSF54211">
    <property type="entry name" value="Ribosomal protein S5 domain 2-like"/>
    <property type="match status" value="1"/>
</dbReference>
<dbReference type="SUPFAM" id="SSF55666">
    <property type="entry name" value="Ribonuclease PH domain 2-like"/>
    <property type="match status" value="1"/>
</dbReference>
<dbReference type="PANTHER" id="PTHR11097">
    <property type="entry name" value="EXOSOME COMPLEX EXONUCLEASE RIBOSOMAL RNA PROCESSING PROTEIN"/>
    <property type="match status" value="1"/>
</dbReference>
<evidence type="ECO:0000256" key="3">
    <source>
        <dbReference type="ARBA" id="ARBA00006678"/>
    </source>
</evidence>
<evidence type="ECO:0000256" key="1">
    <source>
        <dbReference type="ARBA" id="ARBA00004496"/>
    </source>
</evidence>
<dbReference type="Pfam" id="PF01138">
    <property type="entry name" value="RNase_PH"/>
    <property type="match status" value="1"/>
</dbReference>
<dbReference type="GO" id="GO:0000467">
    <property type="term" value="P:exonucleolytic trimming to generate mature 3'-end of 5.8S rRNA from tricistronic rRNA transcript (SSU-rRNA, 5.8S rRNA, LSU-rRNA)"/>
    <property type="evidence" value="ECO:0007669"/>
    <property type="project" value="TreeGrafter"/>
</dbReference>
<dbReference type="InterPro" id="IPR036345">
    <property type="entry name" value="ExoRNase_PH_dom2_sf"/>
</dbReference>
<dbReference type="InterPro" id="IPR020568">
    <property type="entry name" value="Ribosomal_Su5_D2-typ_SF"/>
</dbReference>
<protein>
    <recommendedName>
        <fullName evidence="6">Ribosomal RNA-processing protein 42</fullName>
    </recommendedName>
</protein>
<dbReference type="GO" id="GO:0071035">
    <property type="term" value="P:nuclear polyadenylation-dependent rRNA catabolic process"/>
    <property type="evidence" value="ECO:0007669"/>
    <property type="project" value="TreeGrafter"/>
</dbReference>
<comment type="subcellular location">
    <subcellularLocation>
        <location evidence="1">Cytoplasm</location>
    </subcellularLocation>
    <subcellularLocation>
        <location evidence="2">Nucleus</location>
        <location evidence="2">Nucleolus</location>
    </subcellularLocation>
</comment>
<proteinExistence type="inferred from homology"/>
<evidence type="ECO:0000256" key="2">
    <source>
        <dbReference type="ARBA" id="ARBA00004604"/>
    </source>
</evidence>
<dbReference type="GO" id="GO:0016075">
    <property type="term" value="P:rRNA catabolic process"/>
    <property type="evidence" value="ECO:0007669"/>
    <property type="project" value="TreeGrafter"/>
</dbReference>
<dbReference type="GO" id="GO:0034475">
    <property type="term" value="P:U4 snRNA 3'-end processing"/>
    <property type="evidence" value="ECO:0007669"/>
    <property type="project" value="TreeGrafter"/>
</dbReference>
<dbReference type="AlphaFoldDB" id="A0AAF5RUB2"/>
<dbReference type="PANTHER" id="PTHR11097:SF8">
    <property type="entry name" value="EXOSOME COMPLEX COMPONENT RRP42"/>
    <property type="match status" value="1"/>
</dbReference>
<dbReference type="GO" id="GO:0034476">
    <property type="term" value="P:U5 snRNA 3'-end processing"/>
    <property type="evidence" value="ECO:0007669"/>
    <property type="project" value="TreeGrafter"/>
</dbReference>
<keyword evidence="5" id="KW-0271">Exosome</keyword>
<dbReference type="CDD" id="cd11367">
    <property type="entry name" value="RNase_PH_RRP42"/>
    <property type="match status" value="1"/>
</dbReference>
<dbReference type="GO" id="GO:0034473">
    <property type="term" value="P:U1 snRNA 3'-end processing"/>
    <property type="evidence" value="ECO:0007669"/>
    <property type="project" value="TreeGrafter"/>
</dbReference>
<evidence type="ECO:0000256" key="5">
    <source>
        <dbReference type="ARBA" id="ARBA00022835"/>
    </source>
</evidence>
<dbReference type="GO" id="GO:0000177">
    <property type="term" value="C:cytoplasmic exosome (RNase complex)"/>
    <property type="evidence" value="ECO:0007669"/>
    <property type="project" value="TreeGrafter"/>
</dbReference>
<name>A0AAF5RUB2_WUCBA</name>
<feature type="domain" description="Exoribonuclease phosphorolytic" evidence="7">
    <location>
        <begin position="31"/>
        <end position="164"/>
    </location>
</feature>
<dbReference type="GO" id="GO:0005730">
    <property type="term" value="C:nucleolus"/>
    <property type="evidence" value="ECO:0007669"/>
    <property type="project" value="UniProtKB-SubCell"/>
</dbReference>
<dbReference type="InterPro" id="IPR001247">
    <property type="entry name" value="ExoRNase_PH_dom1"/>
</dbReference>
<evidence type="ECO:0000259" key="7">
    <source>
        <dbReference type="Pfam" id="PF01138"/>
    </source>
</evidence>
<dbReference type="Gene3D" id="3.30.230.70">
    <property type="entry name" value="GHMP Kinase, N-terminal domain"/>
    <property type="match status" value="1"/>
</dbReference>
<evidence type="ECO:0000313" key="9">
    <source>
        <dbReference type="WBParaSite" id="mrna-Wban_02989"/>
    </source>
</evidence>
<dbReference type="GO" id="GO:0071028">
    <property type="term" value="P:nuclear mRNA surveillance"/>
    <property type="evidence" value="ECO:0007669"/>
    <property type="project" value="TreeGrafter"/>
</dbReference>
<evidence type="ECO:0000256" key="6">
    <source>
        <dbReference type="ARBA" id="ARBA00042523"/>
    </source>
</evidence>
<dbReference type="InterPro" id="IPR027408">
    <property type="entry name" value="PNPase/RNase_PH_dom_sf"/>
</dbReference>
<dbReference type="InterPro" id="IPR050590">
    <property type="entry name" value="Exosome_comp_Rrp42_subfam"/>
</dbReference>
<reference evidence="8" key="2">
    <citation type="journal article" date="2016" name="Mol. Ecol.">
        <title>Population genomics of the filarial nematode parasite Wuchereria bancrofti from mosquitoes.</title>
        <authorList>
            <person name="Small S.T."/>
            <person name="Reimer L.J."/>
            <person name="Tisch D.J."/>
            <person name="King C.L."/>
            <person name="Christensen B.M."/>
            <person name="Siba P.M."/>
            <person name="Kazura J.W."/>
            <person name="Serre D."/>
            <person name="Zimmerman P.A."/>
        </authorList>
    </citation>
    <scope>NUCLEOTIDE SEQUENCE</scope>
    <source>
        <strain evidence="8">pt0022</strain>
    </source>
</reference>
<dbReference type="WBParaSite" id="mrna-Wban_02989">
    <property type="protein sequence ID" value="mrna-Wban_02989"/>
    <property type="gene ID" value="Wban_02989"/>
</dbReference>
<accession>A0AAF5RUB2</accession>
<evidence type="ECO:0000256" key="4">
    <source>
        <dbReference type="ARBA" id="ARBA00022490"/>
    </source>
</evidence>
<dbReference type="Proteomes" id="UP000093561">
    <property type="component" value="Unassembled WGS sequence"/>
</dbReference>